<proteinExistence type="predicted"/>
<dbReference type="VEuPathDB" id="FungiDB:GMDG_08790"/>
<name>L8FNE1_PSED2</name>
<sequence>MAISNFLNPVEESIVEDEGALNHDEILQEIISEHLEVPEEEEEEEEEVLQPLVPTIQAARNALNILIEFAESSGDIKTGHLRAIESLDQELEALDQNGRVQRTLDNWLT</sequence>
<evidence type="ECO:0000313" key="1">
    <source>
        <dbReference type="EMBL" id="ELR02054.1"/>
    </source>
</evidence>
<dbReference type="Proteomes" id="UP000011064">
    <property type="component" value="Unassembled WGS sequence"/>
</dbReference>
<dbReference type="InParanoid" id="L8FNE1"/>
<gene>
    <name evidence="1" type="ORF">GMDG_08790</name>
</gene>
<evidence type="ECO:0000313" key="2">
    <source>
        <dbReference type="Proteomes" id="UP000011064"/>
    </source>
</evidence>
<organism evidence="1 2">
    <name type="scientific">Pseudogymnoascus destructans (strain ATCC MYA-4855 / 20631-21)</name>
    <name type="common">Bat white-nose syndrome fungus</name>
    <name type="synonym">Geomyces destructans</name>
    <dbReference type="NCBI Taxonomy" id="658429"/>
    <lineage>
        <taxon>Eukaryota</taxon>
        <taxon>Fungi</taxon>
        <taxon>Dikarya</taxon>
        <taxon>Ascomycota</taxon>
        <taxon>Pezizomycotina</taxon>
        <taxon>Leotiomycetes</taxon>
        <taxon>Thelebolales</taxon>
        <taxon>Thelebolaceae</taxon>
        <taxon>Pseudogymnoascus</taxon>
    </lineage>
</organism>
<dbReference type="HOGENOM" id="CLU_169827_0_0_1"/>
<protein>
    <submittedName>
        <fullName evidence="1">Uncharacterized protein</fullName>
    </submittedName>
</protein>
<accession>L8FNE1</accession>
<dbReference type="AlphaFoldDB" id="L8FNE1"/>
<reference evidence="2" key="1">
    <citation type="submission" date="2010-09" db="EMBL/GenBank/DDBJ databases">
        <title>The genome sequence of Geomyces destructans 20631-21.</title>
        <authorList>
            <consortium name="The Broad Institute Genome Sequencing Platform"/>
            <person name="Cuomo C.A."/>
            <person name="Blehert D.S."/>
            <person name="Lorch J.M."/>
            <person name="Young S.K."/>
            <person name="Zeng Q."/>
            <person name="Gargeya S."/>
            <person name="Fitzgerald M."/>
            <person name="Haas B."/>
            <person name="Abouelleil A."/>
            <person name="Alvarado L."/>
            <person name="Arachchi H.M."/>
            <person name="Berlin A."/>
            <person name="Brown A."/>
            <person name="Chapman S.B."/>
            <person name="Chen Z."/>
            <person name="Dunbar C."/>
            <person name="Freedman E."/>
            <person name="Gearin G."/>
            <person name="Gellesch M."/>
            <person name="Goldberg J."/>
            <person name="Griggs A."/>
            <person name="Gujja S."/>
            <person name="Heiman D."/>
            <person name="Howarth C."/>
            <person name="Larson L."/>
            <person name="Lui A."/>
            <person name="MacDonald P.J.P."/>
            <person name="Montmayeur A."/>
            <person name="Murphy C."/>
            <person name="Neiman D."/>
            <person name="Pearson M."/>
            <person name="Priest M."/>
            <person name="Roberts A."/>
            <person name="Saif S."/>
            <person name="Shea T."/>
            <person name="Shenoy N."/>
            <person name="Sisk P."/>
            <person name="Stolte C."/>
            <person name="Sykes S."/>
            <person name="Wortman J."/>
            <person name="Nusbaum C."/>
            <person name="Birren B."/>
        </authorList>
    </citation>
    <scope>NUCLEOTIDE SEQUENCE [LARGE SCALE GENOMIC DNA]</scope>
    <source>
        <strain evidence="2">ATCC MYA-4855 / 20631-21</strain>
    </source>
</reference>
<keyword evidence="2" id="KW-1185">Reference proteome</keyword>
<dbReference type="EMBL" id="GL574235">
    <property type="protein sequence ID" value="ELR02054.1"/>
    <property type="molecule type" value="Genomic_DNA"/>
</dbReference>